<dbReference type="SMART" id="SM00382">
    <property type="entry name" value="AAA"/>
    <property type="match status" value="1"/>
</dbReference>
<evidence type="ECO:0000256" key="1">
    <source>
        <dbReference type="ARBA" id="ARBA00005417"/>
    </source>
</evidence>
<keyword evidence="2" id="KW-0813">Transport</keyword>
<dbReference type="PANTHER" id="PTHR43335">
    <property type="entry name" value="ABC TRANSPORTER, ATP-BINDING PROTEIN"/>
    <property type="match status" value="1"/>
</dbReference>
<dbReference type="GO" id="GO:0005524">
    <property type="term" value="F:ATP binding"/>
    <property type="evidence" value="ECO:0007669"/>
    <property type="project" value="UniProtKB-KW"/>
</dbReference>
<accession>A0A0H4T8M2</accession>
<evidence type="ECO:0000256" key="3">
    <source>
        <dbReference type="ARBA" id="ARBA00022741"/>
    </source>
</evidence>
<reference evidence="6" key="1">
    <citation type="journal article" date="2015" name="ISME J.">
        <title>Aquifer environment selects for microbial species cohorts in sediment and groundwater.</title>
        <authorList>
            <person name="Hug L.A."/>
            <person name="Thomas B.C."/>
            <person name="Brown C.T."/>
            <person name="Frischkorn K.R."/>
            <person name="Williams K.H."/>
            <person name="Tringe S.G."/>
            <person name="Banfield J.F."/>
        </authorList>
    </citation>
    <scope>NUCLEOTIDE SEQUENCE</scope>
</reference>
<protein>
    <submittedName>
        <fullName evidence="6">Putative daunorubicin resistance ABC transporter ATP-binding subunit, antibiotic transport system ATP-binding protein</fullName>
    </submittedName>
</protein>
<proteinExistence type="inferred from homology"/>
<evidence type="ECO:0000256" key="2">
    <source>
        <dbReference type="ARBA" id="ARBA00022448"/>
    </source>
</evidence>
<name>A0A0H4T8M2_9BACT</name>
<organism evidence="6">
    <name type="scientific">uncultured Gemmatimonadetes bacterium Rifle_16ft_4_minimus_37772</name>
    <dbReference type="NCBI Taxonomy" id="1665097"/>
    <lineage>
        <taxon>Bacteria</taxon>
        <taxon>Pseudomonadati</taxon>
        <taxon>Gemmatimonadota</taxon>
        <taxon>environmental samples</taxon>
    </lineage>
</organism>
<dbReference type="Pfam" id="PF00005">
    <property type="entry name" value="ABC_tran"/>
    <property type="match status" value="1"/>
</dbReference>
<dbReference type="GO" id="GO:0016887">
    <property type="term" value="F:ATP hydrolysis activity"/>
    <property type="evidence" value="ECO:0007669"/>
    <property type="project" value="InterPro"/>
</dbReference>
<keyword evidence="3" id="KW-0547">Nucleotide-binding</keyword>
<comment type="similarity">
    <text evidence="1">Belongs to the ABC transporter superfamily.</text>
</comment>
<keyword evidence="4 6" id="KW-0067">ATP-binding</keyword>
<evidence type="ECO:0000313" key="6">
    <source>
        <dbReference type="EMBL" id="AKQ02842.1"/>
    </source>
</evidence>
<sequence length="286" mass="29309">MTAPALELLDVVRRYRAGVPGCSAEVTALAGLSLTVHPAECVGIAGGPGAGKTTLLLCAAGILPPDAGSVRGVRAAFVPVMGSAHPYLSLRAALDLAATLRELAGCDEAPDVDGAIARAALTHVAEVRLGQLTPGLRARASLAHALLGEPRLLCLDDPLAALDAADRRRYGALLERFRADGLAILVTARDGRRLAGIATRVVTLEAGRVATPAAGARTLELEVGMPRHAAAALARKIPSVRRLGRSLRVPLGGISAEEVLSACLSAGGRTRVTTFHACPTSGSTTR</sequence>
<dbReference type="Gene3D" id="3.40.50.300">
    <property type="entry name" value="P-loop containing nucleotide triphosphate hydrolases"/>
    <property type="match status" value="1"/>
</dbReference>
<dbReference type="PROSITE" id="PS50893">
    <property type="entry name" value="ABC_TRANSPORTER_2"/>
    <property type="match status" value="1"/>
</dbReference>
<evidence type="ECO:0000256" key="4">
    <source>
        <dbReference type="ARBA" id="ARBA00022840"/>
    </source>
</evidence>
<evidence type="ECO:0000259" key="5">
    <source>
        <dbReference type="PROSITE" id="PS50893"/>
    </source>
</evidence>
<dbReference type="SUPFAM" id="SSF52540">
    <property type="entry name" value="P-loop containing nucleoside triphosphate hydrolases"/>
    <property type="match status" value="1"/>
</dbReference>
<dbReference type="InterPro" id="IPR003439">
    <property type="entry name" value="ABC_transporter-like_ATP-bd"/>
</dbReference>
<feature type="domain" description="ABC transporter" evidence="5">
    <location>
        <begin position="6"/>
        <end position="231"/>
    </location>
</feature>
<dbReference type="InterPro" id="IPR027417">
    <property type="entry name" value="P-loop_NTPase"/>
</dbReference>
<dbReference type="InterPro" id="IPR003593">
    <property type="entry name" value="AAA+_ATPase"/>
</dbReference>
<dbReference type="AlphaFoldDB" id="A0A0H4T8M2"/>
<dbReference type="EMBL" id="KT007003">
    <property type="protein sequence ID" value="AKQ02842.1"/>
    <property type="molecule type" value="Genomic_DNA"/>
</dbReference>